<dbReference type="STRING" id="1802532.A2210_02605"/>
<dbReference type="GO" id="GO:0009432">
    <property type="term" value="P:SOS response"/>
    <property type="evidence" value="ECO:0007669"/>
    <property type="project" value="TreeGrafter"/>
</dbReference>
<evidence type="ECO:0000313" key="3">
    <source>
        <dbReference type="EMBL" id="OGM76038.1"/>
    </source>
</evidence>
<dbReference type="AlphaFoldDB" id="A0A1F8CJX2"/>
<reference evidence="3 4" key="1">
    <citation type="journal article" date="2016" name="Nat. Commun.">
        <title>Thousands of microbial genomes shed light on interconnected biogeochemical processes in an aquifer system.</title>
        <authorList>
            <person name="Anantharaman K."/>
            <person name="Brown C.T."/>
            <person name="Hug L.A."/>
            <person name="Sharon I."/>
            <person name="Castelle C.J."/>
            <person name="Probst A.J."/>
            <person name="Thomas B.C."/>
            <person name="Singh A."/>
            <person name="Wilkins M.J."/>
            <person name="Karaoz U."/>
            <person name="Brodie E.L."/>
            <person name="Williams K.H."/>
            <person name="Hubbard S.S."/>
            <person name="Banfield J.F."/>
        </authorList>
    </citation>
    <scope>NUCLEOTIDE SEQUENCE [LARGE SCALE GENOMIC DNA]</scope>
</reference>
<dbReference type="PROSITE" id="PS50975">
    <property type="entry name" value="ATP_GRASP"/>
    <property type="match status" value="1"/>
</dbReference>
<comment type="caution">
    <text evidence="3">The sequence shown here is derived from an EMBL/GenBank/DDBJ whole genome shotgun (WGS) entry which is preliminary data.</text>
</comment>
<keyword evidence="1" id="KW-0067">ATP-binding</keyword>
<sequence>MKKLLILVDSKGPKKEKFVNLISQRLNNNVKVVKAYFSDLTVEIDGKNISVTIDNEDIRTFDLVYFRRVGNRFFSLAGTLAICLNQLKIPFFDTTFAEVGPDEDKLTNLTRLVLVGLPIIPTFFCWHTKIDEYKDYIIKKFGLPLVAKWLASHRGLGVSLIRSAKDFDLLQKEGESKNFLFQKYLENDEEYRLLVLKNEVAVTEEKIRTDPNEFRSNVALGAREEFINVDKIPQAMKDIAVMGAQTLKIQTAGVDILVDKSGKTWLLEINRGPGLTYDTKISPEIDKISDFFKRELGIK</sequence>
<accession>A0A1F8CJX2</accession>
<keyword evidence="1" id="KW-0547">Nucleotide-binding</keyword>
<dbReference type="InterPro" id="IPR013651">
    <property type="entry name" value="ATP-grasp_RimK-type"/>
</dbReference>
<dbReference type="GO" id="GO:0005524">
    <property type="term" value="F:ATP binding"/>
    <property type="evidence" value="ECO:0007669"/>
    <property type="project" value="UniProtKB-UniRule"/>
</dbReference>
<dbReference type="Proteomes" id="UP000177855">
    <property type="component" value="Unassembled WGS sequence"/>
</dbReference>
<gene>
    <name evidence="3" type="ORF">A2210_02605</name>
</gene>
<dbReference type="PANTHER" id="PTHR21621">
    <property type="entry name" value="RIBOSOMAL PROTEIN S6 MODIFICATION PROTEIN"/>
    <property type="match status" value="1"/>
</dbReference>
<dbReference type="EMBL" id="MGHS01000042">
    <property type="protein sequence ID" value="OGM76038.1"/>
    <property type="molecule type" value="Genomic_DNA"/>
</dbReference>
<name>A0A1F8CJX2_9BACT</name>
<proteinExistence type="predicted"/>
<dbReference type="PANTHER" id="PTHR21621:SF0">
    <property type="entry name" value="BETA-CITRYLGLUTAMATE SYNTHASE B-RELATED"/>
    <property type="match status" value="1"/>
</dbReference>
<organism evidence="3 4">
    <name type="scientific">Candidatus Woesebacteria bacterium RIFOXYA1_FULL_40_18</name>
    <dbReference type="NCBI Taxonomy" id="1802532"/>
    <lineage>
        <taxon>Bacteria</taxon>
        <taxon>Candidatus Woeseibacteriota</taxon>
    </lineage>
</organism>
<evidence type="ECO:0000259" key="2">
    <source>
        <dbReference type="PROSITE" id="PS50975"/>
    </source>
</evidence>
<dbReference type="Pfam" id="PF08443">
    <property type="entry name" value="RimK"/>
    <property type="match status" value="1"/>
</dbReference>
<dbReference type="GO" id="GO:0005737">
    <property type="term" value="C:cytoplasm"/>
    <property type="evidence" value="ECO:0007669"/>
    <property type="project" value="TreeGrafter"/>
</dbReference>
<dbReference type="InterPro" id="IPR011761">
    <property type="entry name" value="ATP-grasp"/>
</dbReference>
<protein>
    <recommendedName>
        <fullName evidence="2">ATP-grasp domain-containing protein</fullName>
    </recommendedName>
</protein>
<feature type="domain" description="ATP-grasp" evidence="2">
    <location>
        <begin position="109"/>
        <end position="296"/>
    </location>
</feature>
<dbReference type="GO" id="GO:0018169">
    <property type="term" value="F:ribosomal S6-glutamic acid ligase activity"/>
    <property type="evidence" value="ECO:0007669"/>
    <property type="project" value="TreeGrafter"/>
</dbReference>
<evidence type="ECO:0000256" key="1">
    <source>
        <dbReference type="PROSITE-ProRule" id="PRU00409"/>
    </source>
</evidence>
<dbReference type="SUPFAM" id="SSF56059">
    <property type="entry name" value="Glutathione synthetase ATP-binding domain-like"/>
    <property type="match status" value="1"/>
</dbReference>
<evidence type="ECO:0000313" key="4">
    <source>
        <dbReference type="Proteomes" id="UP000177855"/>
    </source>
</evidence>
<dbReference type="Gene3D" id="3.30.470.20">
    <property type="entry name" value="ATP-grasp fold, B domain"/>
    <property type="match status" value="1"/>
</dbReference>
<dbReference type="GO" id="GO:0046872">
    <property type="term" value="F:metal ion binding"/>
    <property type="evidence" value="ECO:0007669"/>
    <property type="project" value="InterPro"/>
</dbReference>